<organism evidence="5">
    <name type="scientific">Drosophila grimshawi</name>
    <name type="common">Hawaiian fruit fly</name>
    <name type="synonym">Idiomyia grimshawi</name>
    <dbReference type="NCBI Taxonomy" id="7222"/>
    <lineage>
        <taxon>Eukaryota</taxon>
        <taxon>Metazoa</taxon>
        <taxon>Ecdysozoa</taxon>
        <taxon>Arthropoda</taxon>
        <taxon>Hexapoda</taxon>
        <taxon>Insecta</taxon>
        <taxon>Pterygota</taxon>
        <taxon>Neoptera</taxon>
        <taxon>Endopterygota</taxon>
        <taxon>Diptera</taxon>
        <taxon>Brachycera</taxon>
        <taxon>Muscomorpha</taxon>
        <taxon>Ephydroidea</taxon>
        <taxon>Drosophilidae</taxon>
        <taxon>Drosophila</taxon>
        <taxon>Hawaiian Drosophila</taxon>
    </lineage>
</organism>
<dbReference type="InterPro" id="IPR001487">
    <property type="entry name" value="Bromodomain"/>
</dbReference>
<dbReference type="InParanoid" id="B4K037"/>
<dbReference type="Proteomes" id="UP000001070">
    <property type="component" value="Unassembled WGS sequence"/>
</dbReference>
<dbReference type="InterPro" id="IPR036427">
    <property type="entry name" value="Bromodomain-like_sf"/>
</dbReference>
<dbReference type="FunCoup" id="B4K037">
    <property type="interactions" value="2"/>
</dbReference>
<dbReference type="InterPro" id="IPR050935">
    <property type="entry name" value="Bromo_chromatin_reader"/>
</dbReference>
<dbReference type="STRING" id="7222.B4K037"/>
<feature type="domain" description="Bromo" evidence="3">
    <location>
        <begin position="55"/>
        <end position="119"/>
    </location>
</feature>
<dbReference type="HOGENOM" id="CLU_783627_0_0_1"/>
<dbReference type="Gene3D" id="1.20.920.10">
    <property type="entry name" value="Bromodomain-like"/>
    <property type="match status" value="2"/>
</dbReference>
<name>B4K037_DROGR</name>
<dbReference type="KEGG" id="dgr:6570392"/>
<dbReference type="GO" id="GO:0006338">
    <property type="term" value="P:chromatin remodeling"/>
    <property type="evidence" value="ECO:0007669"/>
    <property type="project" value="TreeGrafter"/>
</dbReference>
<keyword evidence="5" id="KW-1185">Reference proteome</keyword>
<evidence type="ECO:0000313" key="5">
    <source>
        <dbReference type="Proteomes" id="UP000001070"/>
    </source>
</evidence>
<dbReference type="EMBL" id="CH916384">
    <property type="protein sequence ID" value="EDV91639.1"/>
    <property type="molecule type" value="Genomic_DNA"/>
</dbReference>
<dbReference type="PRINTS" id="PR00503">
    <property type="entry name" value="BROMODOMAIN"/>
</dbReference>
<dbReference type="PANTHER" id="PTHR22880:SF225">
    <property type="entry name" value="BROMODOMAIN-CONTAINING PROTEIN BET-1-RELATED"/>
    <property type="match status" value="1"/>
</dbReference>
<dbReference type="SUPFAM" id="SSF47370">
    <property type="entry name" value="Bromodomain"/>
    <property type="match status" value="2"/>
</dbReference>
<dbReference type="OMA" id="IFENCML"/>
<protein>
    <submittedName>
        <fullName evidence="4">GH19674</fullName>
    </submittedName>
</protein>
<dbReference type="GO" id="GO:0000785">
    <property type="term" value="C:chromatin"/>
    <property type="evidence" value="ECO:0007669"/>
    <property type="project" value="TreeGrafter"/>
</dbReference>
<accession>B4K037</accession>
<evidence type="ECO:0000313" key="4">
    <source>
        <dbReference type="EMBL" id="EDV91639.1"/>
    </source>
</evidence>
<evidence type="ECO:0000259" key="3">
    <source>
        <dbReference type="PROSITE" id="PS50014"/>
    </source>
</evidence>
<dbReference type="eggNOG" id="KOG1474">
    <property type="taxonomic scope" value="Eukaryota"/>
</dbReference>
<dbReference type="GO" id="GO:0005634">
    <property type="term" value="C:nucleus"/>
    <property type="evidence" value="ECO:0007669"/>
    <property type="project" value="TreeGrafter"/>
</dbReference>
<sequence length="380" mass="44857">MDIDYIEEEYLQPVNGIVQPPVVPPPGKLGRRTNVLDCFKSVLGHLLNGSWSFHFRYPVDAVALCIPDYHDLIRHPMDLNTIRQRLHNNYYWDGNEALLDFELIFDNCMLYNPKGSPVQLAGKELKGVFYDHLTKIDMCNEIEIKKRKKKSKHLDQNQPKKSTQYFEPQVQCEIPINCESEHEVLVEVKYEPVIEPEVKPQVAFEVEVEAEAEAEIEDESMSILDMEPDKLEVSSRVLLDWQNYLIEKHHSERLLKSLTKRKLFHLNWVFNSCDLWRRFARNPNYDHDRVEQLDWAILKDRLDRDQFNSFDDFVETIRVMLQNALTCFPIVKTVVDSVFGLNEFIESRLDEYRKSITVIKKRVRRLVPEKIYNYNNASSH</sequence>
<dbReference type="AlphaFoldDB" id="B4K037"/>
<dbReference type="PhylomeDB" id="B4K037"/>
<evidence type="ECO:0000256" key="2">
    <source>
        <dbReference type="PROSITE-ProRule" id="PRU00035"/>
    </source>
</evidence>
<dbReference type="PROSITE" id="PS50014">
    <property type="entry name" value="BROMODOMAIN_2"/>
    <property type="match status" value="1"/>
</dbReference>
<dbReference type="PROSITE" id="PS00633">
    <property type="entry name" value="BROMODOMAIN_1"/>
    <property type="match status" value="1"/>
</dbReference>
<dbReference type="OrthoDB" id="8063680at2759"/>
<dbReference type="PANTHER" id="PTHR22880">
    <property type="entry name" value="FALZ-RELATED BROMODOMAIN-CONTAINING PROTEINS"/>
    <property type="match status" value="1"/>
</dbReference>
<dbReference type="Pfam" id="PF00439">
    <property type="entry name" value="Bromodomain"/>
    <property type="match status" value="1"/>
</dbReference>
<reference evidence="4 5" key="1">
    <citation type="journal article" date="2007" name="Nature">
        <title>Evolution of genes and genomes on the Drosophila phylogeny.</title>
        <authorList>
            <consortium name="Drosophila 12 Genomes Consortium"/>
            <person name="Clark A.G."/>
            <person name="Eisen M.B."/>
            <person name="Smith D.R."/>
            <person name="Bergman C.M."/>
            <person name="Oliver B."/>
            <person name="Markow T.A."/>
            <person name="Kaufman T.C."/>
            <person name="Kellis M."/>
            <person name="Gelbart W."/>
            <person name="Iyer V.N."/>
            <person name="Pollard D.A."/>
            <person name="Sackton T.B."/>
            <person name="Larracuente A.M."/>
            <person name="Singh N.D."/>
            <person name="Abad J.P."/>
            <person name="Abt D.N."/>
            <person name="Adryan B."/>
            <person name="Aguade M."/>
            <person name="Akashi H."/>
            <person name="Anderson W.W."/>
            <person name="Aquadro C.F."/>
            <person name="Ardell D.H."/>
            <person name="Arguello R."/>
            <person name="Artieri C.G."/>
            <person name="Barbash D.A."/>
            <person name="Barker D."/>
            <person name="Barsanti P."/>
            <person name="Batterham P."/>
            <person name="Batzoglou S."/>
            <person name="Begun D."/>
            <person name="Bhutkar A."/>
            <person name="Blanco E."/>
            <person name="Bosak S.A."/>
            <person name="Bradley R.K."/>
            <person name="Brand A.D."/>
            <person name="Brent M.R."/>
            <person name="Brooks A.N."/>
            <person name="Brown R.H."/>
            <person name="Butlin R.K."/>
            <person name="Caggese C."/>
            <person name="Calvi B.R."/>
            <person name="Bernardo de Carvalho A."/>
            <person name="Caspi A."/>
            <person name="Castrezana S."/>
            <person name="Celniker S.E."/>
            <person name="Chang J.L."/>
            <person name="Chapple C."/>
            <person name="Chatterji S."/>
            <person name="Chinwalla A."/>
            <person name="Civetta A."/>
            <person name="Clifton S.W."/>
            <person name="Comeron J.M."/>
            <person name="Costello J.C."/>
            <person name="Coyne J.A."/>
            <person name="Daub J."/>
            <person name="David R.G."/>
            <person name="Delcher A.L."/>
            <person name="Delehaunty K."/>
            <person name="Do C.B."/>
            <person name="Ebling H."/>
            <person name="Edwards K."/>
            <person name="Eickbush T."/>
            <person name="Evans J.D."/>
            <person name="Filipski A."/>
            <person name="Findeiss S."/>
            <person name="Freyhult E."/>
            <person name="Fulton L."/>
            <person name="Fulton R."/>
            <person name="Garcia A.C."/>
            <person name="Gardiner A."/>
            <person name="Garfield D.A."/>
            <person name="Garvin B.E."/>
            <person name="Gibson G."/>
            <person name="Gilbert D."/>
            <person name="Gnerre S."/>
            <person name="Godfrey J."/>
            <person name="Good R."/>
            <person name="Gotea V."/>
            <person name="Gravely B."/>
            <person name="Greenberg A.J."/>
            <person name="Griffiths-Jones S."/>
            <person name="Gross S."/>
            <person name="Guigo R."/>
            <person name="Gustafson E.A."/>
            <person name="Haerty W."/>
            <person name="Hahn M.W."/>
            <person name="Halligan D.L."/>
            <person name="Halpern A.L."/>
            <person name="Halter G.M."/>
            <person name="Han M.V."/>
            <person name="Heger A."/>
            <person name="Hillier L."/>
            <person name="Hinrichs A.S."/>
            <person name="Holmes I."/>
            <person name="Hoskins R.A."/>
            <person name="Hubisz M.J."/>
            <person name="Hultmark D."/>
            <person name="Huntley M.A."/>
            <person name="Jaffe D.B."/>
            <person name="Jagadeeshan S."/>
            <person name="Jeck W.R."/>
            <person name="Johnson J."/>
            <person name="Jones C.D."/>
            <person name="Jordan W.C."/>
            <person name="Karpen G.H."/>
            <person name="Kataoka E."/>
            <person name="Keightley P.D."/>
            <person name="Kheradpour P."/>
            <person name="Kirkness E.F."/>
            <person name="Koerich L.B."/>
            <person name="Kristiansen K."/>
            <person name="Kudrna D."/>
            <person name="Kulathinal R.J."/>
            <person name="Kumar S."/>
            <person name="Kwok R."/>
            <person name="Lander E."/>
            <person name="Langley C.H."/>
            <person name="Lapoint R."/>
            <person name="Lazzaro B.P."/>
            <person name="Lee S.J."/>
            <person name="Levesque L."/>
            <person name="Li R."/>
            <person name="Lin C.F."/>
            <person name="Lin M.F."/>
            <person name="Lindblad-Toh K."/>
            <person name="Llopart A."/>
            <person name="Long M."/>
            <person name="Low L."/>
            <person name="Lozovsky E."/>
            <person name="Lu J."/>
            <person name="Luo M."/>
            <person name="Machado C.A."/>
            <person name="Makalowski W."/>
            <person name="Marzo M."/>
            <person name="Matsuda M."/>
            <person name="Matzkin L."/>
            <person name="McAllister B."/>
            <person name="McBride C.S."/>
            <person name="McKernan B."/>
            <person name="McKernan K."/>
            <person name="Mendez-Lago M."/>
            <person name="Minx P."/>
            <person name="Mollenhauer M.U."/>
            <person name="Montooth K."/>
            <person name="Mount S.M."/>
            <person name="Mu X."/>
            <person name="Myers E."/>
            <person name="Negre B."/>
            <person name="Newfeld S."/>
            <person name="Nielsen R."/>
            <person name="Noor M.A."/>
            <person name="O'Grady P."/>
            <person name="Pachter L."/>
            <person name="Papaceit M."/>
            <person name="Parisi M.J."/>
            <person name="Parisi M."/>
            <person name="Parts L."/>
            <person name="Pedersen J.S."/>
            <person name="Pesole G."/>
            <person name="Phillippy A.M."/>
            <person name="Ponting C.P."/>
            <person name="Pop M."/>
            <person name="Porcelli D."/>
            <person name="Powell J.R."/>
            <person name="Prohaska S."/>
            <person name="Pruitt K."/>
            <person name="Puig M."/>
            <person name="Quesneville H."/>
            <person name="Ram K.R."/>
            <person name="Rand D."/>
            <person name="Rasmussen M.D."/>
            <person name="Reed L.K."/>
            <person name="Reenan R."/>
            <person name="Reily A."/>
            <person name="Remington K.A."/>
            <person name="Rieger T.T."/>
            <person name="Ritchie M.G."/>
            <person name="Robin C."/>
            <person name="Rogers Y.H."/>
            <person name="Rohde C."/>
            <person name="Rozas J."/>
            <person name="Rubenfield M.J."/>
            <person name="Ruiz A."/>
            <person name="Russo S."/>
            <person name="Salzberg S.L."/>
            <person name="Sanchez-Gracia A."/>
            <person name="Saranga D.J."/>
            <person name="Sato H."/>
            <person name="Schaeffer S.W."/>
            <person name="Schatz M.C."/>
            <person name="Schlenke T."/>
            <person name="Schwartz R."/>
            <person name="Segarra C."/>
            <person name="Singh R.S."/>
            <person name="Sirot L."/>
            <person name="Sirota M."/>
            <person name="Sisneros N.B."/>
            <person name="Smith C.D."/>
            <person name="Smith T.F."/>
            <person name="Spieth J."/>
            <person name="Stage D.E."/>
            <person name="Stark A."/>
            <person name="Stephan W."/>
            <person name="Strausberg R.L."/>
            <person name="Strempel S."/>
            <person name="Sturgill D."/>
            <person name="Sutton G."/>
            <person name="Sutton G.G."/>
            <person name="Tao W."/>
            <person name="Teichmann S."/>
            <person name="Tobari Y.N."/>
            <person name="Tomimura Y."/>
            <person name="Tsolas J.M."/>
            <person name="Valente V.L."/>
            <person name="Venter E."/>
            <person name="Venter J.C."/>
            <person name="Vicario S."/>
            <person name="Vieira F.G."/>
            <person name="Vilella A.J."/>
            <person name="Villasante A."/>
            <person name="Walenz B."/>
            <person name="Wang J."/>
            <person name="Wasserman M."/>
            <person name="Watts T."/>
            <person name="Wilson D."/>
            <person name="Wilson R.K."/>
            <person name="Wing R.A."/>
            <person name="Wolfner M.F."/>
            <person name="Wong A."/>
            <person name="Wong G.K."/>
            <person name="Wu C.I."/>
            <person name="Wu G."/>
            <person name="Yamamoto D."/>
            <person name="Yang H.P."/>
            <person name="Yang S.P."/>
            <person name="Yorke J.A."/>
            <person name="Yoshida K."/>
            <person name="Zdobnov E."/>
            <person name="Zhang P."/>
            <person name="Zhang Y."/>
            <person name="Zimin A.V."/>
            <person name="Baldwin J."/>
            <person name="Abdouelleil A."/>
            <person name="Abdulkadir J."/>
            <person name="Abebe A."/>
            <person name="Abera B."/>
            <person name="Abreu J."/>
            <person name="Acer S.C."/>
            <person name="Aftuck L."/>
            <person name="Alexander A."/>
            <person name="An P."/>
            <person name="Anderson E."/>
            <person name="Anderson S."/>
            <person name="Arachi H."/>
            <person name="Azer M."/>
            <person name="Bachantsang P."/>
            <person name="Barry A."/>
            <person name="Bayul T."/>
            <person name="Berlin A."/>
            <person name="Bessette D."/>
            <person name="Bloom T."/>
            <person name="Blye J."/>
            <person name="Boguslavskiy L."/>
            <person name="Bonnet C."/>
            <person name="Boukhgalter B."/>
            <person name="Bourzgui I."/>
            <person name="Brown A."/>
            <person name="Cahill P."/>
            <person name="Channer S."/>
            <person name="Cheshatsang Y."/>
            <person name="Chuda L."/>
            <person name="Citroen M."/>
            <person name="Collymore A."/>
            <person name="Cooke P."/>
            <person name="Costello M."/>
            <person name="D'Aco K."/>
            <person name="Daza R."/>
            <person name="De Haan G."/>
            <person name="DeGray S."/>
            <person name="DeMaso C."/>
            <person name="Dhargay N."/>
            <person name="Dooley K."/>
            <person name="Dooley E."/>
            <person name="Doricent M."/>
            <person name="Dorje P."/>
            <person name="Dorjee K."/>
            <person name="Dupes A."/>
            <person name="Elong R."/>
            <person name="Falk J."/>
            <person name="Farina A."/>
            <person name="Faro S."/>
            <person name="Ferguson D."/>
            <person name="Fisher S."/>
            <person name="Foley C.D."/>
            <person name="Franke A."/>
            <person name="Friedrich D."/>
            <person name="Gadbois L."/>
            <person name="Gearin G."/>
            <person name="Gearin C.R."/>
            <person name="Giannoukos G."/>
            <person name="Goode T."/>
            <person name="Graham J."/>
            <person name="Grandbois E."/>
            <person name="Grewal S."/>
            <person name="Gyaltsen K."/>
            <person name="Hafez N."/>
            <person name="Hagos B."/>
            <person name="Hall J."/>
            <person name="Henson C."/>
            <person name="Hollinger A."/>
            <person name="Honan T."/>
            <person name="Huard M.D."/>
            <person name="Hughes L."/>
            <person name="Hurhula B."/>
            <person name="Husby M.E."/>
            <person name="Kamat A."/>
            <person name="Kanga B."/>
            <person name="Kashin S."/>
            <person name="Khazanovich D."/>
            <person name="Kisner P."/>
            <person name="Lance K."/>
            <person name="Lara M."/>
            <person name="Lee W."/>
            <person name="Lennon N."/>
            <person name="Letendre F."/>
            <person name="LeVine R."/>
            <person name="Lipovsky A."/>
            <person name="Liu X."/>
            <person name="Liu J."/>
            <person name="Liu S."/>
            <person name="Lokyitsang T."/>
            <person name="Lokyitsang Y."/>
            <person name="Lubonja R."/>
            <person name="Lui A."/>
            <person name="MacDonald P."/>
            <person name="Magnisalis V."/>
            <person name="Maru K."/>
            <person name="Matthews C."/>
            <person name="McCusker W."/>
            <person name="McDonough S."/>
            <person name="Mehta T."/>
            <person name="Meldrim J."/>
            <person name="Meneus L."/>
            <person name="Mihai O."/>
            <person name="Mihalev A."/>
            <person name="Mihova T."/>
            <person name="Mittelman R."/>
            <person name="Mlenga V."/>
            <person name="Montmayeur A."/>
            <person name="Mulrain L."/>
            <person name="Navidi A."/>
            <person name="Naylor J."/>
            <person name="Negash T."/>
            <person name="Nguyen T."/>
            <person name="Nguyen N."/>
            <person name="Nicol R."/>
            <person name="Norbu C."/>
            <person name="Norbu N."/>
            <person name="Novod N."/>
            <person name="O'Neill B."/>
            <person name="Osman S."/>
            <person name="Markiewicz E."/>
            <person name="Oyono O.L."/>
            <person name="Patti C."/>
            <person name="Phunkhang P."/>
            <person name="Pierre F."/>
            <person name="Priest M."/>
            <person name="Raghuraman S."/>
            <person name="Rege F."/>
            <person name="Reyes R."/>
            <person name="Rise C."/>
            <person name="Rogov P."/>
            <person name="Ross K."/>
            <person name="Ryan E."/>
            <person name="Settipalli S."/>
            <person name="Shea T."/>
            <person name="Sherpa N."/>
            <person name="Shi L."/>
            <person name="Shih D."/>
            <person name="Sparrow T."/>
            <person name="Spaulding J."/>
            <person name="Stalker J."/>
            <person name="Stange-Thomann N."/>
            <person name="Stavropoulos S."/>
            <person name="Stone C."/>
            <person name="Strader C."/>
            <person name="Tesfaye S."/>
            <person name="Thomson T."/>
            <person name="Thoulutsang Y."/>
            <person name="Thoulutsang D."/>
            <person name="Topham K."/>
            <person name="Topping I."/>
            <person name="Tsamla T."/>
            <person name="Vassiliev H."/>
            <person name="Vo A."/>
            <person name="Wangchuk T."/>
            <person name="Wangdi T."/>
            <person name="Weiand M."/>
            <person name="Wilkinson J."/>
            <person name="Wilson A."/>
            <person name="Yadav S."/>
            <person name="Young G."/>
            <person name="Yu Q."/>
            <person name="Zembek L."/>
            <person name="Zhong D."/>
            <person name="Zimmer A."/>
            <person name="Zwirko Z."/>
            <person name="Jaffe D.B."/>
            <person name="Alvarez P."/>
            <person name="Brockman W."/>
            <person name="Butler J."/>
            <person name="Chin C."/>
            <person name="Gnerre S."/>
            <person name="Grabherr M."/>
            <person name="Kleber M."/>
            <person name="Mauceli E."/>
            <person name="MacCallum I."/>
        </authorList>
    </citation>
    <scope>NUCLEOTIDE SEQUENCE [LARGE SCALE GENOMIC DNA]</scope>
    <source>
        <strain evidence="5">Tucson 15287-2541.00</strain>
    </source>
</reference>
<dbReference type="InterPro" id="IPR018359">
    <property type="entry name" value="Bromodomain_CS"/>
</dbReference>
<evidence type="ECO:0000256" key="1">
    <source>
        <dbReference type="ARBA" id="ARBA00023117"/>
    </source>
</evidence>
<keyword evidence="1 2" id="KW-0103">Bromodomain</keyword>
<dbReference type="GO" id="GO:0006355">
    <property type="term" value="P:regulation of DNA-templated transcription"/>
    <property type="evidence" value="ECO:0007669"/>
    <property type="project" value="TreeGrafter"/>
</dbReference>
<gene>
    <name evidence="4" type="primary">Dgri\GH19674</name>
    <name evidence="4" type="ORF">Dgri_GH19674</name>
</gene>
<proteinExistence type="predicted"/>
<dbReference type="SMART" id="SM00297">
    <property type="entry name" value="BROMO"/>
    <property type="match status" value="1"/>
</dbReference>